<dbReference type="AlphaFoldDB" id="A0AAD3P3H1"/>
<keyword evidence="3" id="KW-1185">Reference proteome</keyword>
<feature type="compositionally biased region" description="Basic and acidic residues" evidence="1">
    <location>
        <begin position="68"/>
        <end position="80"/>
    </location>
</feature>
<sequence>MSREKLEGKIKAAEANWSTESAVVTSTGRTQKMGEADETMDDVQWDQNPLLPESKNTADDIGWPNKQLEAEPKLTKDNLRNCKSQQHKRLSQSKMNRR</sequence>
<proteinExistence type="predicted"/>
<comment type="caution">
    <text evidence="2">The sequence shown here is derived from an EMBL/GenBank/DDBJ whole genome shotgun (WGS) entry which is preliminary data.</text>
</comment>
<accession>A0AAD3P3H1</accession>
<feature type="compositionally biased region" description="Polar residues" evidence="1">
    <location>
        <begin position="16"/>
        <end position="30"/>
    </location>
</feature>
<evidence type="ECO:0000256" key="1">
    <source>
        <dbReference type="SAM" id="MobiDB-lite"/>
    </source>
</evidence>
<protein>
    <submittedName>
        <fullName evidence="2">Uncharacterized protein</fullName>
    </submittedName>
</protein>
<feature type="region of interest" description="Disordered" evidence="1">
    <location>
        <begin position="1"/>
        <end position="98"/>
    </location>
</feature>
<evidence type="ECO:0000313" key="2">
    <source>
        <dbReference type="EMBL" id="GMG98993.1"/>
    </source>
</evidence>
<dbReference type="Proteomes" id="UP001279734">
    <property type="component" value="Unassembled WGS sequence"/>
</dbReference>
<evidence type="ECO:0000313" key="3">
    <source>
        <dbReference type="Proteomes" id="UP001279734"/>
    </source>
</evidence>
<feature type="compositionally biased region" description="Basic and acidic residues" evidence="1">
    <location>
        <begin position="1"/>
        <end position="12"/>
    </location>
</feature>
<feature type="compositionally biased region" description="Basic residues" evidence="1">
    <location>
        <begin position="85"/>
        <end position="98"/>
    </location>
</feature>
<organism evidence="2 3">
    <name type="scientific">Nepenthes gracilis</name>
    <name type="common">Slender pitcher plant</name>
    <dbReference type="NCBI Taxonomy" id="150966"/>
    <lineage>
        <taxon>Eukaryota</taxon>
        <taxon>Viridiplantae</taxon>
        <taxon>Streptophyta</taxon>
        <taxon>Embryophyta</taxon>
        <taxon>Tracheophyta</taxon>
        <taxon>Spermatophyta</taxon>
        <taxon>Magnoliopsida</taxon>
        <taxon>eudicotyledons</taxon>
        <taxon>Gunneridae</taxon>
        <taxon>Pentapetalae</taxon>
        <taxon>Caryophyllales</taxon>
        <taxon>Nepenthaceae</taxon>
        <taxon>Nepenthes</taxon>
    </lineage>
</organism>
<dbReference type="EMBL" id="BSYO01000001">
    <property type="protein sequence ID" value="GMG98993.1"/>
    <property type="molecule type" value="Genomic_DNA"/>
</dbReference>
<name>A0AAD3P3H1_NEPGR</name>
<reference evidence="2" key="1">
    <citation type="submission" date="2023-05" db="EMBL/GenBank/DDBJ databases">
        <title>Nepenthes gracilis genome sequencing.</title>
        <authorList>
            <person name="Fukushima K."/>
        </authorList>
    </citation>
    <scope>NUCLEOTIDE SEQUENCE</scope>
    <source>
        <strain evidence="2">SING2019-196</strain>
    </source>
</reference>
<gene>
    <name evidence="2" type="ORF">Nepgr_000833</name>
</gene>